<sequence>ELKTVVNEQNPEFNEIDNEKYKNEKMENKEESSVVDMKRTDLESVKTHFKKGLKKFGSRNYLSDPVLKESSVNDSPLQNSKTGGDYSAPTVEEKITQNGVEDTNGASYDYATENKEQVNKIDNDKNKEQELNLDNISNNGENINSVSSQNKEREVKFEKSEVSIVELGDIQESATISAGASFPSGDRNPLQRKDSSQPKNALTDVHMETADNPNTYVVTDADDDNSEAVKLVLANSLLLGQVQNASQFTCPTTFGIYSDPEDCKMFYQCVWHVAFHHVCGRGTAWNNNNRICDWPAKSDCESTS</sequence>
<dbReference type="InterPro" id="IPR051940">
    <property type="entry name" value="Chitin_bind-dev_reg"/>
</dbReference>
<reference evidence="8" key="1">
    <citation type="submission" date="2014-12" db="EMBL/GenBank/DDBJ databases">
        <title>Insight into the proteome of Arion vulgaris.</title>
        <authorList>
            <person name="Aradska J."/>
            <person name="Bulat T."/>
            <person name="Smidak R."/>
            <person name="Sarate P."/>
            <person name="Gangsoo J."/>
            <person name="Sialana F."/>
            <person name="Bilban M."/>
            <person name="Lubec G."/>
        </authorList>
    </citation>
    <scope>NUCLEOTIDE SEQUENCE</scope>
    <source>
        <tissue evidence="8">Skin</tissue>
    </source>
</reference>
<evidence type="ECO:0000259" key="7">
    <source>
        <dbReference type="PROSITE" id="PS50940"/>
    </source>
</evidence>
<dbReference type="SUPFAM" id="SSF57625">
    <property type="entry name" value="Invertebrate chitin-binding proteins"/>
    <property type="match status" value="1"/>
</dbReference>
<dbReference type="GO" id="GO:0005576">
    <property type="term" value="C:extracellular region"/>
    <property type="evidence" value="ECO:0007669"/>
    <property type="project" value="InterPro"/>
</dbReference>
<protein>
    <recommendedName>
        <fullName evidence="7">Chitin-binding type-2 domain-containing protein</fullName>
    </recommendedName>
</protein>
<keyword evidence="1" id="KW-0147">Chitin-binding</keyword>
<dbReference type="PANTHER" id="PTHR23301">
    <property type="entry name" value="CHITIN BINDING PERITROPHIN-A"/>
    <property type="match status" value="1"/>
</dbReference>
<evidence type="ECO:0000256" key="6">
    <source>
        <dbReference type="SAM" id="MobiDB-lite"/>
    </source>
</evidence>
<dbReference type="AlphaFoldDB" id="A0A0B6Z9H7"/>
<feature type="compositionally biased region" description="Basic and acidic residues" evidence="6">
    <location>
        <begin position="17"/>
        <end position="35"/>
    </location>
</feature>
<feature type="non-terminal residue" evidence="8">
    <location>
        <position position="1"/>
    </location>
</feature>
<evidence type="ECO:0000313" key="8">
    <source>
        <dbReference type="EMBL" id="CEK65264.1"/>
    </source>
</evidence>
<dbReference type="SMART" id="SM00494">
    <property type="entry name" value="ChtBD2"/>
    <property type="match status" value="1"/>
</dbReference>
<dbReference type="InterPro" id="IPR036508">
    <property type="entry name" value="Chitin-bd_dom_sf"/>
</dbReference>
<feature type="region of interest" description="Disordered" evidence="6">
    <location>
        <begin position="60"/>
        <end position="88"/>
    </location>
</feature>
<evidence type="ECO:0000256" key="2">
    <source>
        <dbReference type="ARBA" id="ARBA00022729"/>
    </source>
</evidence>
<feature type="compositionally biased region" description="Polar residues" evidence="6">
    <location>
        <begin position="70"/>
        <end position="82"/>
    </location>
</feature>
<dbReference type="Gene3D" id="2.170.140.10">
    <property type="entry name" value="Chitin binding domain"/>
    <property type="match status" value="1"/>
</dbReference>
<dbReference type="PANTHER" id="PTHR23301:SF0">
    <property type="entry name" value="CHITIN-BINDING TYPE-2 DOMAIN-CONTAINING PROTEIN-RELATED"/>
    <property type="match status" value="1"/>
</dbReference>
<keyword evidence="3" id="KW-0677">Repeat</keyword>
<evidence type="ECO:0000256" key="1">
    <source>
        <dbReference type="ARBA" id="ARBA00022669"/>
    </source>
</evidence>
<proteinExistence type="predicted"/>
<evidence type="ECO:0000256" key="5">
    <source>
        <dbReference type="ARBA" id="ARBA00023180"/>
    </source>
</evidence>
<keyword evidence="5" id="KW-0325">Glycoprotein</keyword>
<dbReference type="Pfam" id="PF01607">
    <property type="entry name" value="CBM_14"/>
    <property type="match status" value="1"/>
</dbReference>
<organism evidence="8">
    <name type="scientific">Arion vulgaris</name>
    <dbReference type="NCBI Taxonomy" id="1028688"/>
    <lineage>
        <taxon>Eukaryota</taxon>
        <taxon>Metazoa</taxon>
        <taxon>Spiralia</taxon>
        <taxon>Lophotrochozoa</taxon>
        <taxon>Mollusca</taxon>
        <taxon>Gastropoda</taxon>
        <taxon>Heterobranchia</taxon>
        <taxon>Euthyneura</taxon>
        <taxon>Panpulmonata</taxon>
        <taxon>Eupulmonata</taxon>
        <taxon>Stylommatophora</taxon>
        <taxon>Helicina</taxon>
        <taxon>Arionoidea</taxon>
        <taxon>Arionidae</taxon>
        <taxon>Arion</taxon>
    </lineage>
</organism>
<feature type="compositionally biased region" description="Polar residues" evidence="6">
    <location>
        <begin position="1"/>
        <end position="12"/>
    </location>
</feature>
<feature type="region of interest" description="Disordered" evidence="6">
    <location>
        <begin position="1"/>
        <end position="35"/>
    </location>
</feature>
<dbReference type="EMBL" id="HACG01018399">
    <property type="protein sequence ID" value="CEK65264.1"/>
    <property type="molecule type" value="Transcribed_RNA"/>
</dbReference>
<dbReference type="GO" id="GO:0008061">
    <property type="term" value="F:chitin binding"/>
    <property type="evidence" value="ECO:0007669"/>
    <property type="project" value="UniProtKB-KW"/>
</dbReference>
<evidence type="ECO:0000256" key="3">
    <source>
        <dbReference type="ARBA" id="ARBA00022737"/>
    </source>
</evidence>
<gene>
    <name evidence="8" type="primary">ORF54466</name>
</gene>
<keyword evidence="4" id="KW-1015">Disulfide bond</keyword>
<accession>A0A0B6Z9H7</accession>
<keyword evidence="2" id="KW-0732">Signal</keyword>
<feature type="domain" description="Chitin-binding type-2" evidence="7">
    <location>
        <begin position="247"/>
        <end position="302"/>
    </location>
</feature>
<evidence type="ECO:0000256" key="4">
    <source>
        <dbReference type="ARBA" id="ARBA00023157"/>
    </source>
</evidence>
<feature type="region of interest" description="Disordered" evidence="6">
    <location>
        <begin position="176"/>
        <end position="209"/>
    </location>
</feature>
<dbReference type="InterPro" id="IPR002557">
    <property type="entry name" value="Chitin-bd_dom"/>
</dbReference>
<dbReference type="PROSITE" id="PS50940">
    <property type="entry name" value="CHIT_BIND_II"/>
    <property type="match status" value="1"/>
</dbReference>
<name>A0A0B6Z9H7_9EUPU</name>